<comment type="caution">
    <text evidence="3">The sequence shown here is derived from an EMBL/GenBank/DDBJ whole genome shotgun (WGS) entry which is preliminary data.</text>
</comment>
<feature type="chain" id="PRO_5035898466" description="C2H2-type domain-containing protein" evidence="2">
    <location>
        <begin position="32"/>
        <end position="313"/>
    </location>
</feature>
<name>A0A8T0B5X2_SILME</name>
<evidence type="ECO:0008006" key="5">
    <source>
        <dbReference type="Google" id="ProtNLM"/>
    </source>
</evidence>
<dbReference type="AlphaFoldDB" id="A0A8T0B5X2"/>
<keyword evidence="2" id="KW-0732">Signal</keyword>
<evidence type="ECO:0000313" key="4">
    <source>
        <dbReference type="Proteomes" id="UP000606274"/>
    </source>
</evidence>
<dbReference type="Proteomes" id="UP000606274">
    <property type="component" value="Unassembled WGS sequence"/>
</dbReference>
<proteinExistence type="predicted"/>
<reference evidence="3" key="1">
    <citation type="submission" date="2020-08" db="EMBL/GenBank/DDBJ databases">
        <title>Chromosome-level assembly of Southern catfish (Silurus meridionalis) provides insights into visual adaptation to the nocturnal and benthic lifestyles.</title>
        <authorList>
            <person name="Zhang Y."/>
            <person name="Wang D."/>
            <person name="Peng Z."/>
        </authorList>
    </citation>
    <scope>NUCLEOTIDE SEQUENCE</scope>
    <source>
        <strain evidence="3">SWU-2019-XX</strain>
        <tissue evidence="3">Muscle</tissue>
    </source>
</reference>
<organism evidence="3 4">
    <name type="scientific">Silurus meridionalis</name>
    <name type="common">Southern catfish</name>
    <name type="synonym">Silurus soldatovi meridionalis</name>
    <dbReference type="NCBI Taxonomy" id="175797"/>
    <lineage>
        <taxon>Eukaryota</taxon>
        <taxon>Metazoa</taxon>
        <taxon>Chordata</taxon>
        <taxon>Craniata</taxon>
        <taxon>Vertebrata</taxon>
        <taxon>Euteleostomi</taxon>
        <taxon>Actinopterygii</taxon>
        <taxon>Neopterygii</taxon>
        <taxon>Teleostei</taxon>
        <taxon>Ostariophysi</taxon>
        <taxon>Siluriformes</taxon>
        <taxon>Siluridae</taxon>
        <taxon>Silurus</taxon>
    </lineage>
</organism>
<feature type="signal peptide" evidence="2">
    <location>
        <begin position="1"/>
        <end position="31"/>
    </location>
</feature>
<gene>
    <name evidence="3" type="ORF">HF521_003391</name>
</gene>
<accession>A0A8T0B5X2</accession>
<sequence>MSWRCVICFVFMTLFITTLKSLLSHINRAHGRSPDFRVICGIDGCAEEYRVFNSFYYHIKRTHTLYLSTGCPPRSGTTETNRELTEQLNRDPSQIGLENFDTPIFSGRTKREPLTTNLVHQQAHGVVVFEEPQGSNSTGDAVPPISDKQRDSDSVAQNTDMEGCHASGEANLTRRATAFALNIREKCHLSQRSVNDIVSGVQQYQASLVDVLKNQMKKPHRLGPPGGDSPGHTLRTCESVLGLCGPHHRSAYHRLSPSRFASERTSRIRGSFRSSLTLQASLPLRLRVCSRWRRTNTQKITPSRSTPDTHTQV</sequence>
<keyword evidence="4" id="KW-1185">Reference proteome</keyword>
<evidence type="ECO:0000313" key="3">
    <source>
        <dbReference type="EMBL" id="KAF7700433.1"/>
    </source>
</evidence>
<protein>
    <recommendedName>
        <fullName evidence="5">C2H2-type domain-containing protein</fullName>
    </recommendedName>
</protein>
<evidence type="ECO:0000256" key="1">
    <source>
        <dbReference type="SAM" id="MobiDB-lite"/>
    </source>
</evidence>
<evidence type="ECO:0000256" key="2">
    <source>
        <dbReference type="SAM" id="SignalP"/>
    </source>
</evidence>
<dbReference type="EMBL" id="JABFDY010000012">
    <property type="protein sequence ID" value="KAF7700433.1"/>
    <property type="molecule type" value="Genomic_DNA"/>
</dbReference>
<feature type="region of interest" description="Disordered" evidence="1">
    <location>
        <begin position="131"/>
        <end position="167"/>
    </location>
</feature>